<evidence type="ECO:0000313" key="7">
    <source>
        <dbReference type="EMBL" id="OWQ98746.1"/>
    </source>
</evidence>
<evidence type="ECO:0000313" key="6">
    <source>
        <dbReference type="EMBL" id="OWQ95844.1"/>
    </source>
</evidence>
<dbReference type="Gene3D" id="1.10.443.10">
    <property type="entry name" value="Intergrase catalytic core"/>
    <property type="match status" value="1"/>
</dbReference>
<evidence type="ECO:0000259" key="5">
    <source>
        <dbReference type="PROSITE" id="PS51898"/>
    </source>
</evidence>
<keyword evidence="4" id="KW-0233">DNA recombination</keyword>
<dbReference type="PANTHER" id="PTHR30349:SF41">
    <property type="entry name" value="INTEGRASE_RECOMBINASE PROTEIN MJ0367-RELATED"/>
    <property type="match status" value="1"/>
</dbReference>
<proteinExistence type="inferred from homology"/>
<comment type="caution">
    <text evidence="6">The sequence shown here is derived from an EMBL/GenBank/DDBJ whole genome shotgun (WGS) entry which is preliminary data.</text>
</comment>
<dbReference type="InterPro" id="IPR002104">
    <property type="entry name" value="Integrase_catalytic"/>
</dbReference>
<dbReference type="InterPro" id="IPR013762">
    <property type="entry name" value="Integrase-like_cat_sf"/>
</dbReference>
<dbReference type="InterPro" id="IPR011010">
    <property type="entry name" value="DNA_brk_join_enz"/>
</dbReference>
<name>A0A246JS56_9SPHN</name>
<evidence type="ECO:0000256" key="2">
    <source>
        <dbReference type="ARBA" id="ARBA00022908"/>
    </source>
</evidence>
<reference evidence="6" key="2">
    <citation type="submission" date="2017-06" db="EMBL/GenBank/DDBJ databases">
        <authorList>
            <person name="Kim H.J."/>
            <person name="Triplett B.A."/>
        </authorList>
    </citation>
    <scope>NUCLEOTIDE SEQUENCE</scope>
    <source>
        <strain evidence="6">DSM 22271</strain>
    </source>
</reference>
<dbReference type="InterPro" id="IPR050090">
    <property type="entry name" value="Tyrosine_recombinase_XerCD"/>
</dbReference>
<keyword evidence="2" id="KW-0229">DNA integration</keyword>
<dbReference type="RefSeq" id="WP_088439145.1">
    <property type="nucleotide sequence ID" value="NZ_BMMC01000038.1"/>
</dbReference>
<reference evidence="6 8" key="1">
    <citation type="journal article" date="2010" name="Int. J. Syst. Evol. Microbiol.">
        <title>Sphingopyxis bauzanensis sp. nov., a psychrophilic bacterium isolated from soil.</title>
        <authorList>
            <person name="Zhang D.C."/>
            <person name="Liu H.C."/>
            <person name="Xin Y.H."/>
            <person name="Zhou Y.G."/>
            <person name="Schinner F."/>
            <person name="Margesin R."/>
        </authorList>
    </citation>
    <scope>NUCLEOTIDE SEQUENCE [LARGE SCALE GENOMIC DNA]</scope>
    <source>
        <strain evidence="6 8">DSM 22271</strain>
    </source>
</reference>
<sequence>MLIDDAYRYIELRRSLGFKLCKTADHLASFAEYAASVGDVHVRSDTALAWAAAKSSTQDSYYRRLQELAVFARFLRAEDAGHEVPQHRLFYRSRSRPAPYIFSQGEVERMLMSARELRATRLNPLKPLTFEMLFGLLAATGLRISEALKLRLEDVLADGVLHIRATKFNKNRLVPLHPSVLARLEAYLRVRERYYGVLEGHLFLTECGRPLPWGTARAAFHTVLRTAGVAVDRPRRPRMHDLRHTFATRVLEQCAAGREEVARDFVALSTYLGHGHIRHTYWYLEAVPELMGDIAAAAEMLTLGRCA</sequence>
<dbReference type="Pfam" id="PF00589">
    <property type="entry name" value="Phage_integrase"/>
    <property type="match status" value="1"/>
</dbReference>
<evidence type="ECO:0000313" key="8">
    <source>
        <dbReference type="Proteomes" id="UP000197361"/>
    </source>
</evidence>
<dbReference type="AlphaFoldDB" id="A0A246JS56"/>
<keyword evidence="8" id="KW-1185">Reference proteome</keyword>
<accession>A0A246JS56</accession>
<dbReference type="OrthoDB" id="5464621at2"/>
<feature type="domain" description="Tyr recombinase" evidence="5">
    <location>
        <begin position="97"/>
        <end position="296"/>
    </location>
</feature>
<dbReference type="EMBL" id="NISK01000003">
    <property type="protein sequence ID" value="OWQ95844.1"/>
    <property type="molecule type" value="Genomic_DNA"/>
</dbReference>
<keyword evidence="3" id="KW-0238">DNA-binding</keyword>
<evidence type="ECO:0000256" key="4">
    <source>
        <dbReference type="ARBA" id="ARBA00023172"/>
    </source>
</evidence>
<evidence type="ECO:0000256" key="1">
    <source>
        <dbReference type="ARBA" id="ARBA00008857"/>
    </source>
</evidence>
<dbReference type="PANTHER" id="PTHR30349">
    <property type="entry name" value="PHAGE INTEGRASE-RELATED"/>
    <property type="match status" value="1"/>
</dbReference>
<protein>
    <submittedName>
        <fullName evidence="6">Integrase</fullName>
    </submittedName>
</protein>
<dbReference type="Proteomes" id="UP000197361">
    <property type="component" value="Unassembled WGS sequence"/>
</dbReference>
<dbReference type="GO" id="GO:0006310">
    <property type="term" value="P:DNA recombination"/>
    <property type="evidence" value="ECO:0007669"/>
    <property type="project" value="UniProtKB-KW"/>
</dbReference>
<dbReference type="GO" id="GO:0015074">
    <property type="term" value="P:DNA integration"/>
    <property type="evidence" value="ECO:0007669"/>
    <property type="project" value="UniProtKB-KW"/>
</dbReference>
<dbReference type="PROSITE" id="PS51898">
    <property type="entry name" value="TYR_RECOMBINASE"/>
    <property type="match status" value="1"/>
</dbReference>
<dbReference type="EMBL" id="NISK01000001">
    <property type="protein sequence ID" value="OWQ98746.1"/>
    <property type="molecule type" value="Genomic_DNA"/>
</dbReference>
<evidence type="ECO:0000256" key="3">
    <source>
        <dbReference type="ARBA" id="ARBA00023125"/>
    </source>
</evidence>
<dbReference type="GO" id="GO:0003677">
    <property type="term" value="F:DNA binding"/>
    <property type="evidence" value="ECO:0007669"/>
    <property type="project" value="UniProtKB-KW"/>
</dbReference>
<gene>
    <name evidence="7" type="ORF">CDQ92_00575</name>
    <name evidence="6" type="ORF">CDQ92_13865</name>
</gene>
<comment type="similarity">
    <text evidence="1">Belongs to the 'phage' integrase family.</text>
</comment>
<organism evidence="6 8">
    <name type="scientific">Sphingopyxis bauzanensis</name>
    <dbReference type="NCBI Taxonomy" id="651663"/>
    <lineage>
        <taxon>Bacteria</taxon>
        <taxon>Pseudomonadati</taxon>
        <taxon>Pseudomonadota</taxon>
        <taxon>Alphaproteobacteria</taxon>
        <taxon>Sphingomonadales</taxon>
        <taxon>Sphingomonadaceae</taxon>
        <taxon>Sphingopyxis</taxon>
    </lineage>
</organism>
<dbReference type="SUPFAM" id="SSF56349">
    <property type="entry name" value="DNA breaking-rejoining enzymes"/>
    <property type="match status" value="1"/>
</dbReference>